<reference evidence="13 14" key="1">
    <citation type="submission" date="2023-10" db="EMBL/GenBank/DDBJ databases">
        <title>Complete genome sequence of Shewanella sp. DAU334.</title>
        <authorList>
            <person name="Lee Y.-S."/>
            <person name="Jeong H.-R."/>
            <person name="Hwang E.-J."/>
            <person name="Choi Y.-L."/>
            <person name="Kim G.-D."/>
        </authorList>
    </citation>
    <scope>NUCLEOTIDE SEQUENCE [LARGE SCALE GENOMIC DNA]</scope>
    <source>
        <strain evidence="13 14">DAU334</strain>
    </source>
</reference>
<feature type="transmembrane region" description="Helical" evidence="10">
    <location>
        <begin position="44"/>
        <end position="63"/>
    </location>
</feature>
<feature type="transmembrane region" description="Helical" evidence="10">
    <location>
        <begin position="83"/>
        <end position="103"/>
    </location>
</feature>
<feature type="transmembrane region" description="Helical" evidence="10">
    <location>
        <begin position="189"/>
        <end position="209"/>
    </location>
</feature>
<dbReference type="SUPFAM" id="SSF161098">
    <property type="entry name" value="MetI-like"/>
    <property type="match status" value="1"/>
</dbReference>
<dbReference type="Gene3D" id="1.10.3720.10">
    <property type="entry name" value="MetI-like"/>
    <property type="match status" value="1"/>
</dbReference>
<dbReference type="EMBL" id="CP136522">
    <property type="protein sequence ID" value="WOT05333.1"/>
    <property type="molecule type" value="Genomic_DNA"/>
</dbReference>
<evidence type="ECO:0000256" key="5">
    <source>
        <dbReference type="ARBA" id="ARBA00022475"/>
    </source>
</evidence>
<evidence type="ECO:0000256" key="3">
    <source>
        <dbReference type="ARBA" id="ARBA00007069"/>
    </source>
</evidence>
<dbReference type="Pfam" id="PF00528">
    <property type="entry name" value="BPD_transp_1"/>
    <property type="match status" value="1"/>
</dbReference>
<protein>
    <recommendedName>
        <fullName evidence="11">Molybdenum transport system permease</fullName>
    </recommendedName>
</protein>
<evidence type="ECO:0000256" key="4">
    <source>
        <dbReference type="ARBA" id="ARBA00022448"/>
    </source>
</evidence>
<evidence type="ECO:0000313" key="13">
    <source>
        <dbReference type="EMBL" id="WOT05333.1"/>
    </source>
</evidence>
<evidence type="ECO:0000256" key="8">
    <source>
        <dbReference type="ARBA" id="ARBA00022989"/>
    </source>
</evidence>
<dbReference type="Proteomes" id="UP001529491">
    <property type="component" value="Chromosome"/>
</dbReference>
<evidence type="ECO:0000256" key="11">
    <source>
        <dbReference type="RuleBase" id="RU365097"/>
    </source>
</evidence>
<organism evidence="13 14">
    <name type="scientific">Shewanella youngdeokensis</name>
    <dbReference type="NCBI Taxonomy" id="2999068"/>
    <lineage>
        <taxon>Bacteria</taxon>
        <taxon>Pseudomonadati</taxon>
        <taxon>Pseudomonadota</taxon>
        <taxon>Gammaproteobacteria</taxon>
        <taxon>Alteromonadales</taxon>
        <taxon>Shewanellaceae</taxon>
        <taxon>Shewanella</taxon>
    </lineage>
</organism>
<sequence>MDWEALWLSIKLSTVTVVILIPMAIFAGRFLAYRQFRGKSWLEALVMVPLVLPPTVIGYYLLVGLGSESWLGQMLEQLLGQQLVFHFSGLVIASILINIPFAVQPIQRAFEAVPEDVRDAAACCGMTGPKAFFKIELPMVWPGVLTAMVLCFSHVLGEFGVVLMMGGNIAGETKTIAISIYDSVQAFDFASAGNMSLVLLLFAVTVLALTTSLSRRIGGQHVANRR</sequence>
<keyword evidence="9 10" id="KW-0472">Membrane</keyword>
<comment type="subcellular location">
    <subcellularLocation>
        <location evidence="11">Cell inner membrane</location>
        <topology evidence="11">Multi-pass membrane protein</topology>
    </subcellularLocation>
    <subcellularLocation>
        <location evidence="2 10">Cell membrane</location>
        <topology evidence="2 10">Multi-pass membrane protein</topology>
    </subcellularLocation>
</comment>
<keyword evidence="11" id="KW-0997">Cell inner membrane</keyword>
<name>A0ABZ0JYE9_9GAMM</name>
<dbReference type="InterPro" id="IPR035906">
    <property type="entry name" value="MetI-like_sf"/>
</dbReference>
<dbReference type="NCBIfam" id="TIGR02141">
    <property type="entry name" value="modB_ABC"/>
    <property type="match status" value="1"/>
</dbReference>
<dbReference type="PROSITE" id="PS50928">
    <property type="entry name" value="ABC_TM1"/>
    <property type="match status" value="1"/>
</dbReference>
<feature type="domain" description="ABC transmembrane type-1" evidence="12">
    <location>
        <begin position="6"/>
        <end position="210"/>
    </location>
</feature>
<comment type="function">
    <text evidence="1 11">Part of the binding-protein-dependent transport system for molybdenum; probably responsible for the translocation of the substrate across the membrane.</text>
</comment>
<keyword evidence="8 10" id="KW-1133">Transmembrane helix</keyword>
<keyword evidence="6 11" id="KW-0500">Molybdenum</keyword>
<dbReference type="CDD" id="cd06261">
    <property type="entry name" value="TM_PBP2"/>
    <property type="match status" value="1"/>
</dbReference>
<evidence type="ECO:0000256" key="1">
    <source>
        <dbReference type="ARBA" id="ARBA00002949"/>
    </source>
</evidence>
<dbReference type="PANTHER" id="PTHR30183">
    <property type="entry name" value="MOLYBDENUM TRANSPORT SYSTEM PERMEASE PROTEIN MODB"/>
    <property type="match status" value="1"/>
</dbReference>
<feature type="transmembrane region" description="Helical" evidence="10">
    <location>
        <begin position="139"/>
        <end position="157"/>
    </location>
</feature>
<proteinExistence type="inferred from homology"/>
<evidence type="ECO:0000259" key="12">
    <source>
        <dbReference type="PROSITE" id="PS50928"/>
    </source>
</evidence>
<keyword evidence="4 10" id="KW-0813">Transport</keyword>
<evidence type="ECO:0000313" key="14">
    <source>
        <dbReference type="Proteomes" id="UP001529491"/>
    </source>
</evidence>
<feature type="transmembrane region" description="Helical" evidence="10">
    <location>
        <begin position="12"/>
        <end position="32"/>
    </location>
</feature>
<comment type="similarity">
    <text evidence="3 11">Belongs to the binding-protein-dependent transport system permease family. CysTW subfamily.</text>
</comment>
<dbReference type="InterPro" id="IPR011867">
    <property type="entry name" value="ModB_ABC"/>
</dbReference>
<evidence type="ECO:0000256" key="6">
    <source>
        <dbReference type="ARBA" id="ARBA00022505"/>
    </source>
</evidence>
<keyword evidence="14" id="KW-1185">Reference proteome</keyword>
<dbReference type="PANTHER" id="PTHR30183:SF8">
    <property type="entry name" value="MOLYBDENUM TRANSPORT SYSTEM PERMEASE"/>
    <property type="match status" value="1"/>
</dbReference>
<evidence type="ECO:0000256" key="10">
    <source>
        <dbReference type="RuleBase" id="RU363032"/>
    </source>
</evidence>
<keyword evidence="5" id="KW-1003">Cell membrane</keyword>
<evidence type="ECO:0000256" key="9">
    <source>
        <dbReference type="ARBA" id="ARBA00023136"/>
    </source>
</evidence>
<accession>A0ABZ0JYE9</accession>
<evidence type="ECO:0000256" key="7">
    <source>
        <dbReference type="ARBA" id="ARBA00022692"/>
    </source>
</evidence>
<gene>
    <name evidence="13" type="primary">modB</name>
    <name evidence="13" type="ORF">RGE70_00465</name>
</gene>
<evidence type="ECO:0000256" key="2">
    <source>
        <dbReference type="ARBA" id="ARBA00004651"/>
    </source>
</evidence>
<keyword evidence="7 10" id="KW-0812">Transmembrane</keyword>
<dbReference type="RefSeq" id="WP_310469596.1">
    <property type="nucleotide sequence ID" value="NZ_CP136522.1"/>
</dbReference>
<dbReference type="InterPro" id="IPR000515">
    <property type="entry name" value="MetI-like"/>
</dbReference>